<dbReference type="RefSeq" id="WP_024892380.1">
    <property type="nucleotide sequence ID" value="NZ_LWRZ01000248.1"/>
</dbReference>
<evidence type="ECO:0000313" key="2">
    <source>
        <dbReference type="Proteomes" id="UP000094893"/>
    </source>
</evidence>
<protein>
    <submittedName>
        <fullName evidence="1">Uncharacterized protein</fullName>
    </submittedName>
</protein>
<dbReference type="EMBL" id="LWSA01000247">
    <property type="protein sequence ID" value="OCX69432.1"/>
    <property type="molecule type" value="Genomic_DNA"/>
</dbReference>
<evidence type="ECO:0000313" key="1">
    <source>
        <dbReference type="EMBL" id="OCX69432.1"/>
    </source>
</evidence>
<sequence length="93" mass="10458">MSEESSHRRNAPTEKMLQFAERLAARKNIPLPPDVRESFDSCKAFLDEHGSELPPSTKAVNWANDIALKKKIPLSAEVLADARKLSEWIDANK</sequence>
<comment type="caution">
    <text evidence="1">The sequence shown here is derived from an EMBL/GenBank/DDBJ whole genome shotgun (WGS) entry which is preliminary data.</text>
</comment>
<name>A0A1C2IYG0_ACITH</name>
<dbReference type="Proteomes" id="UP000094893">
    <property type="component" value="Unassembled WGS sequence"/>
</dbReference>
<accession>A0A1C2IYG0</accession>
<organism evidence="1 2">
    <name type="scientific">Acidithiobacillus thiooxidans</name>
    <name type="common">Thiobacillus thiooxidans</name>
    <dbReference type="NCBI Taxonomy" id="930"/>
    <lineage>
        <taxon>Bacteria</taxon>
        <taxon>Pseudomonadati</taxon>
        <taxon>Pseudomonadota</taxon>
        <taxon>Acidithiobacillia</taxon>
        <taxon>Acidithiobacillales</taxon>
        <taxon>Acidithiobacillaceae</taxon>
        <taxon>Acidithiobacillus</taxon>
    </lineage>
</organism>
<gene>
    <name evidence="1" type="ORF">A6P07_16585</name>
</gene>
<dbReference type="AlphaFoldDB" id="A0A1C2IYG0"/>
<reference evidence="1 2" key="1">
    <citation type="journal article" date="2016" name="Int. J. Mol. Sci.">
        <title>Comparative genomics of the extreme acidophile Acidithiobacillus thiooxidans reveals intraspecific divergence and niche adaptation.</title>
        <authorList>
            <person name="Zhang X."/>
            <person name="Feng X."/>
            <person name="Tao J."/>
            <person name="Ma L."/>
            <person name="Xiao Y."/>
            <person name="Liang Y."/>
            <person name="Liu X."/>
            <person name="Yin H."/>
        </authorList>
    </citation>
    <scope>NUCLEOTIDE SEQUENCE [LARGE SCALE GENOMIC DNA]</scope>
    <source>
        <strain evidence="1 2">A02</strain>
    </source>
</reference>
<proteinExistence type="predicted"/>